<dbReference type="Proteomes" id="UP000792457">
    <property type="component" value="Unassembled WGS sequence"/>
</dbReference>
<comment type="function">
    <text evidence="1">JanA and janB regulate somatic sex differentiation.</text>
</comment>
<dbReference type="InterPro" id="IPR007702">
    <property type="entry name" value="Janus"/>
</dbReference>
<name>A0A8K0K624_LADFU</name>
<evidence type="ECO:0000256" key="5">
    <source>
        <dbReference type="PIRSR" id="PIRSR607702-1"/>
    </source>
</evidence>
<dbReference type="OrthoDB" id="10249612at2759"/>
<accession>A0A8K0K624</accession>
<organism evidence="7 8">
    <name type="scientific">Ladona fulva</name>
    <name type="common">Scarce chaser dragonfly</name>
    <name type="synonym">Libellula fulva</name>
    <dbReference type="NCBI Taxonomy" id="123851"/>
    <lineage>
        <taxon>Eukaryota</taxon>
        <taxon>Metazoa</taxon>
        <taxon>Ecdysozoa</taxon>
        <taxon>Arthropoda</taxon>
        <taxon>Hexapoda</taxon>
        <taxon>Insecta</taxon>
        <taxon>Pterygota</taxon>
        <taxon>Palaeoptera</taxon>
        <taxon>Odonata</taxon>
        <taxon>Epiprocta</taxon>
        <taxon>Anisoptera</taxon>
        <taxon>Libelluloidea</taxon>
        <taxon>Libellulidae</taxon>
        <taxon>Ladona</taxon>
    </lineage>
</organism>
<evidence type="ECO:0000256" key="4">
    <source>
        <dbReference type="ARBA" id="ARBA00022928"/>
    </source>
</evidence>
<evidence type="ECO:0000256" key="6">
    <source>
        <dbReference type="PIRSR" id="PIRSR607702-2"/>
    </source>
</evidence>
<dbReference type="PANTHER" id="PTHR12258:SF5">
    <property type="entry name" value="BCDNA.GH02250-RELATED"/>
    <property type="match status" value="1"/>
</dbReference>
<reference evidence="7" key="2">
    <citation type="submission" date="2017-10" db="EMBL/GenBank/DDBJ databases">
        <title>Ladona fulva Genome sequencing and assembly.</title>
        <authorList>
            <person name="Murali S."/>
            <person name="Richards S."/>
            <person name="Bandaranaike D."/>
            <person name="Bellair M."/>
            <person name="Blankenburg K."/>
            <person name="Chao H."/>
            <person name="Dinh H."/>
            <person name="Doddapaneni H."/>
            <person name="Dugan-Rocha S."/>
            <person name="Elkadiri S."/>
            <person name="Gnanaolivu R."/>
            <person name="Hernandez B."/>
            <person name="Skinner E."/>
            <person name="Javaid M."/>
            <person name="Lee S."/>
            <person name="Li M."/>
            <person name="Ming W."/>
            <person name="Munidasa M."/>
            <person name="Muniz J."/>
            <person name="Nguyen L."/>
            <person name="Hughes D."/>
            <person name="Osuji N."/>
            <person name="Pu L.-L."/>
            <person name="Puazo M."/>
            <person name="Qu C."/>
            <person name="Quiroz J."/>
            <person name="Raj R."/>
            <person name="Weissenberger G."/>
            <person name="Xin Y."/>
            <person name="Zou X."/>
            <person name="Han Y."/>
            <person name="Worley K."/>
            <person name="Muzny D."/>
            <person name="Gibbs R."/>
        </authorList>
    </citation>
    <scope>NUCLEOTIDE SEQUENCE</scope>
    <source>
        <strain evidence="7">Sampled in the wild</strain>
    </source>
</reference>
<dbReference type="SUPFAM" id="SSF143724">
    <property type="entry name" value="PHP14-like"/>
    <property type="match status" value="1"/>
</dbReference>
<protein>
    <submittedName>
        <fullName evidence="7">Uncharacterized protein</fullName>
    </submittedName>
</protein>
<feature type="binding site" evidence="6">
    <location>
        <position position="44"/>
    </location>
    <ligand>
        <name>substrate</name>
    </ligand>
</feature>
<evidence type="ECO:0000313" key="8">
    <source>
        <dbReference type="Proteomes" id="UP000792457"/>
    </source>
</evidence>
<keyword evidence="8" id="KW-1185">Reference proteome</keyword>
<gene>
    <name evidence="7" type="ORF">J437_LFUL005749</name>
</gene>
<dbReference type="AlphaFoldDB" id="A0A8K0K624"/>
<proteinExistence type="inferred from homology"/>
<evidence type="ECO:0000256" key="3">
    <source>
        <dbReference type="ARBA" id="ARBA00022782"/>
    </source>
</evidence>
<dbReference type="GO" id="GO:0007548">
    <property type="term" value="P:sex differentiation"/>
    <property type="evidence" value="ECO:0007669"/>
    <property type="project" value="UniProtKB-KW"/>
</dbReference>
<dbReference type="GO" id="GO:0030154">
    <property type="term" value="P:cell differentiation"/>
    <property type="evidence" value="ECO:0007669"/>
    <property type="project" value="UniProtKB-KW"/>
</dbReference>
<evidence type="ECO:0000313" key="7">
    <source>
        <dbReference type="EMBL" id="KAG8226663.1"/>
    </source>
</evidence>
<dbReference type="Pfam" id="PF05005">
    <property type="entry name" value="Ocnus"/>
    <property type="match status" value="1"/>
</dbReference>
<evidence type="ECO:0000256" key="2">
    <source>
        <dbReference type="ARBA" id="ARBA00010971"/>
    </source>
</evidence>
<dbReference type="InterPro" id="IPR038596">
    <property type="entry name" value="Janus_sf"/>
</dbReference>
<comment type="similarity">
    <text evidence="2">Belongs to the janus family.</text>
</comment>
<evidence type="ECO:0000256" key="1">
    <source>
        <dbReference type="ARBA" id="ARBA00002508"/>
    </source>
</evidence>
<dbReference type="PANTHER" id="PTHR12258">
    <property type="entry name" value="JANUS-A/JANUS-B"/>
    <property type="match status" value="1"/>
</dbReference>
<dbReference type="GO" id="GO:0101006">
    <property type="term" value="F:protein histidine phosphatase activity"/>
    <property type="evidence" value="ECO:0007669"/>
    <property type="project" value="TreeGrafter"/>
</dbReference>
<dbReference type="Gene3D" id="3.50.20.20">
    <property type="entry name" value="Janus/Ocnus"/>
    <property type="match status" value="1"/>
</dbReference>
<dbReference type="GO" id="GO:0005829">
    <property type="term" value="C:cytosol"/>
    <property type="evidence" value="ECO:0007669"/>
    <property type="project" value="TreeGrafter"/>
</dbReference>
<dbReference type="EMBL" id="KZ308292">
    <property type="protein sequence ID" value="KAG8226663.1"/>
    <property type="molecule type" value="Genomic_DNA"/>
</dbReference>
<comment type="caution">
    <text evidence="7">The sequence shown here is derived from an EMBL/GenBank/DDBJ whole genome shotgun (WGS) entry which is preliminary data.</text>
</comment>
<keyword evidence="4" id="KW-0726">Sexual differentiation</keyword>
<sequence>MVCLQLAGRLFKAQSLRLVRKMATQCPKLASVPDVEIDNEGKFKYVLINVHSPGKDGKEESKKIVRGFKWAPYHCK</sequence>
<reference evidence="7" key="1">
    <citation type="submission" date="2013-04" db="EMBL/GenBank/DDBJ databases">
        <authorList>
            <person name="Qu J."/>
            <person name="Murali S.C."/>
            <person name="Bandaranaike D."/>
            <person name="Bellair M."/>
            <person name="Blankenburg K."/>
            <person name="Chao H."/>
            <person name="Dinh H."/>
            <person name="Doddapaneni H."/>
            <person name="Downs B."/>
            <person name="Dugan-Rocha S."/>
            <person name="Elkadiri S."/>
            <person name="Gnanaolivu R.D."/>
            <person name="Hernandez B."/>
            <person name="Javaid M."/>
            <person name="Jayaseelan J.C."/>
            <person name="Lee S."/>
            <person name="Li M."/>
            <person name="Ming W."/>
            <person name="Munidasa M."/>
            <person name="Muniz J."/>
            <person name="Nguyen L."/>
            <person name="Ongeri F."/>
            <person name="Osuji N."/>
            <person name="Pu L.-L."/>
            <person name="Puazo M."/>
            <person name="Qu C."/>
            <person name="Quiroz J."/>
            <person name="Raj R."/>
            <person name="Weissenberger G."/>
            <person name="Xin Y."/>
            <person name="Zou X."/>
            <person name="Han Y."/>
            <person name="Richards S."/>
            <person name="Worley K."/>
            <person name="Muzny D."/>
            <person name="Gibbs R."/>
        </authorList>
    </citation>
    <scope>NUCLEOTIDE SEQUENCE</scope>
    <source>
        <strain evidence="7">Sampled in the wild</strain>
    </source>
</reference>
<keyword evidence="3" id="KW-0221">Differentiation</keyword>
<feature type="active site" description="Proton acceptor" evidence="5">
    <location>
        <position position="74"/>
    </location>
</feature>